<keyword evidence="2 5" id="KW-0378">Hydrolase</keyword>
<organism evidence="7 8">
    <name type="scientific">Bacillus mesophilum</name>
    <dbReference type="NCBI Taxonomy" id="1071718"/>
    <lineage>
        <taxon>Bacteria</taxon>
        <taxon>Bacillati</taxon>
        <taxon>Bacillota</taxon>
        <taxon>Bacilli</taxon>
        <taxon>Bacillales</taxon>
        <taxon>Bacillaceae</taxon>
        <taxon>Bacillus</taxon>
    </lineage>
</organism>
<dbReference type="InterPro" id="IPR014016">
    <property type="entry name" value="UvrD-like_ATP-bd"/>
</dbReference>
<evidence type="ECO:0000256" key="3">
    <source>
        <dbReference type="ARBA" id="ARBA00022806"/>
    </source>
</evidence>
<dbReference type="GO" id="GO:0000725">
    <property type="term" value="P:recombinational repair"/>
    <property type="evidence" value="ECO:0007669"/>
    <property type="project" value="TreeGrafter"/>
</dbReference>
<accession>A0A7V7RRW9</accession>
<dbReference type="Proteomes" id="UP000441354">
    <property type="component" value="Unassembled WGS sequence"/>
</dbReference>
<dbReference type="Gene3D" id="3.40.50.300">
    <property type="entry name" value="P-loop containing nucleotide triphosphate hydrolases"/>
    <property type="match status" value="3"/>
</dbReference>
<dbReference type="InterPro" id="IPR027785">
    <property type="entry name" value="UvrD-like_helicase_C"/>
</dbReference>
<dbReference type="GO" id="GO:0016787">
    <property type="term" value="F:hydrolase activity"/>
    <property type="evidence" value="ECO:0007669"/>
    <property type="project" value="UniProtKB-UniRule"/>
</dbReference>
<evidence type="ECO:0000256" key="4">
    <source>
        <dbReference type="ARBA" id="ARBA00022840"/>
    </source>
</evidence>
<dbReference type="RefSeq" id="WP_151572333.1">
    <property type="nucleotide sequence ID" value="NZ_WBOT01000001.1"/>
</dbReference>
<feature type="binding site" evidence="5">
    <location>
        <begin position="233"/>
        <end position="240"/>
    </location>
    <ligand>
        <name>ATP</name>
        <dbReference type="ChEBI" id="CHEBI:30616"/>
    </ligand>
</feature>
<proteinExistence type="predicted"/>
<name>A0A7V7RRW9_9BACI</name>
<dbReference type="InterPro" id="IPR000212">
    <property type="entry name" value="DNA_helicase_UvrD/REP"/>
</dbReference>
<dbReference type="InterPro" id="IPR013986">
    <property type="entry name" value="DExx_box_DNA_helicase_dom_sf"/>
</dbReference>
<dbReference type="OrthoDB" id="9787585at2"/>
<evidence type="ECO:0000256" key="1">
    <source>
        <dbReference type="ARBA" id="ARBA00022741"/>
    </source>
</evidence>
<dbReference type="PANTHER" id="PTHR11070:SF17">
    <property type="entry name" value="DNA HELICASE IV"/>
    <property type="match status" value="1"/>
</dbReference>
<dbReference type="EMBL" id="WBOT01000001">
    <property type="protein sequence ID" value="KAB2335722.1"/>
    <property type="molecule type" value="Genomic_DNA"/>
</dbReference>
<dbReference type="Gene3D" id="1.10.10.160">
    <property type="match status" value="1"/>
</dbReference>
<dbReference type="GO" id="GO:0005524">
    <property type="term" value="F:ATP binding"/>
    <property type="evidence" value="ECO:0007669"/>
    <property type="project" value="UniProtKB-UniRule"/>
</dbReference>
<dbReference type="GO" id="GO:0005829">
    <property type="term" value="C:cytosol"/>
    <property type="evidence" value="ECO:0007669"/>
    <property type="project" value="TreeGrafter"/>
</dbReference>
<keyword evidence="8" id="KW-1185">Reference proteome</keyword>
<evidence type="ECO:0000256" key="2">
    <source>
        <dbReference type="ARBA" id="ARBA00022801"/>
    </source>
</evidence>
<sequence length="765" mass="89022">MSEELKKKQEEQQRVNLVVKEIKEKIKQHAGLTDVIGSEAKYLKETFWEDVTVNLDEPDDVIETFTSMKQQAELLAERERSKGIIDQQLKTLLRLEDSPYFARIDFHEDGESSPEPIYIGIASLMDKNNEDFLIYDWRAPISSLYYDYSPGEAEYKTPSGMIHGEMTLKRQFMIKNGLISAMFDTGLTIGDQMLQEVLGGQANAKMKSIVATIQKEQNALIRNEKNQILVVQGAAGSGKTSAALQRAAFLLYRHRDTLQASNILFLSPNPLFNSYVASVLPELGEENTEQMTYQEYLKRRLSGSFDIEDPFKQLEELLISSDSHDLTRRLEEIQYKSQIAFKVFVDEFIVSLSNKGLIFNDLVFLGRKLIGSEEIYQQFYQYDHTLPIPNRIQLLQEWLLKEIRQLEKKERKASWVQEEIELLDREDYLEAFQHLQKKDEEFTEVEQEEKYLIKKVVSQRFRPLKNQVKKLKFIDLKKLYAELFSRDNDTLFWKDMREKTISEIQQNTLSYEDATAFLYLKDQIEGRKTNGSIKHLFIDEAQDYSPFQFAYLRYLFPYSKLTLLGDINQAIYWHSLDRSTIFAGEEAEFLTLTKSYRSTKQIGQFTASLIPNGHLIEPFDREGELPLIKTVEEDYLYSSLIADIHDLQQKGFKNIAIISKTARKSTIVYKNVKENITVSLIDKTTLKYEEGVQIIPAYLAKGIEFDAVIVIDADDYQMERERKLFYTACTRAMHELHLYQTKGTNLFLKEADPLDYRLEVTEKTI</sequence>
<feature type="domain" description="UvrD-like helicase ATP-binding" evidence="6">
    <location>
        <begin position="212"/>
        <end position="599"/>
    </location>
</feature>
<gene>
    <name evidence="7" type="ORF">F7732_03915</name>
</gene>
<evidence type="ECO:0000313" key="8">
    <source>
        <dbReference type="Proteomes" id="UP000441354"/>
    </source>
</evidence>
<dbReference type="PANTHER" id="PTHR11070">
    <property type="entry name" value="UVRD / RECB / PCRA DNA HELICASE FAMILY MEMBER"/>
    <property type="match status" value="1"/>
</dbReference>
<evidence type="ECO:0000256" key="5">
    <source>
        <dbReference type="PROSITE-ProRule" id="PRU00560"/>
    </source>
</evidence>
<evidence type="ECO:0000259" key="6">
    <source>
        <dbReference type="PROSITE" id="PS51198"/>
    </source>
</evidence>
<dbReference type="GO" id="GO:0043138">
    <property type="term" value="F:3'-5' DNA helicase activity"/>
    <property type="evidence" value="ECO:0007669"/>
    <property type="project" value="TreeGrafter"/>
</dbReference>
<dbReference type="InterPro" id="IPR027417">
    <property type="entry name" value="P-loop_NTPase"/>
</dbReference>
<dbReference type="Pfam" id="PF00580">
    <property type="entry name" value="UvrD-helicase"/>
    <property type="match status" value="1"/>
</dbReference>
<dbReference type="InterPro" id="IPR048228">
    <property type="entry name" value="HelD_bacillota"/>
</dbReference>
<reference evidence="7 8" key="1">
    <citation type="journal article" date="2014" name="Arch. Microbiol.">
        <title>Bacillus mesophilum sp. nov., strain IITR-54T, a novel 4-chlorobiphenyl dechlorinating bacterium.</title>
        <authorList>
            <person name="Manickam N."/>
            <person name="Singh N.K."/>
            <person name="Bajaj A."/>
            <person name="Kumar R.M."/>
            <person name="Kaur G."/>
            <person name="Kaur N."/>
            <person name="Bala M."/>
            <person name="Kumar A."/>
            <person name="Mayilraj S."/>
        </authorList>
    </citation>
    <scope>NUCLEOTIDE SEQUENCE [LARGE SCALE GENOMIC DNA]</scope>
    <source>
        <strain evidence="7 8">IITR-54</strain>
    </source>
</reference>
<dbReference type="SUPFAM" id="SSF52540">
    <property type="entry name" value="P-loop containing nucleoside triphosphate hydrolases"/>
    <property type="match status" value="1"/>
</dbReference>
<dbReference type="PROSITE" id="PS51198">
    <property type="entry name" value="UVRD_HELICASE_ATP_BIND"/>
    <property type="match status" value="1"/>
</dbReference>
<keyword evidence="4 5" id="KW-0067">ATP-binding</keyword>
<protein>
    <submittedName>
        <fullName evidence="7">AAA family ATPase</fullName>
    </submittedName>
</protein>
<dbReference type="GO" id="GO:0003677">
    <property type="term" value="F:DNA binding"/>
    <property type="evidence" value="ECO:0007669"/>
    <property type="project" value="InterPro"/>
</dbReference>
<evidence type="ECO:0000313" key="7">
    <source>
        <dbReference type="EMBL" id="KAB2335722.1"/>
    </source>
</evidence>
<dbReference type="NCBIfam" id="NF041464">
    <property type="entry name" value="HelD_BACSU"/>
    <property type="match status" value="1"/>
</dbReference>
<keyword evidence="3 5" id="KW-0347">Helicase</keyword>
<keyword evidence="1 5" id="KW-0547">Nucleotide-binding</keyword>
<dbReference type="AlphaFoldDB" id="A0A7V7RRW9"/>
<dbReference type="Pfam" id="PF13538">
    <property type="entry name" value="UvrD_C_2"/>
    <property type="match status" value="1"/>
</dbReference>
<comment type="caution">
    <text evidence="7">The sequence shown here is derived from an EMBL/GenBank/DDBJ whole genome shotgun (WGS) entry which is preliminary data.</text>
</comment>